<dbReference type="Proteomes" id="UP001577047">
    <property type="component" value="Unassembled WGS sequence"/>
</dbReference>
<feature type="chain" id="PRO_5045768827" evidence="1">
    <location>
        <begin position="25"/>
        <end position="427"/>
    </location>
</feature>
<organism evidence="2 3">
    <name type="scientific">Pseudomonas boreofloridensis</name>
    <dbReference type="NCBI Taxonomy" id="3064348"/>
    <lineage>
        <taxon>Bacteria</taxon>
        <taxon>Pseudomonadati</taxon>
        <taxon>Pseudomonadota</taxon>
        <taxon>Gammaproteobacteria</taxon>
        <taxon>Pseudomonadales</taxon>
        <taxon>Pseudomonadaceae</taxon>
        <taxon>Pseudomonas</taxon>
    </lineage>
</organism>
<sequence>MKRSRFPFILVCALPLCVSTGAISADQCETVASEVTQWYNKTVDACGRNPAVDCSGVMIRGTKRADAHKGERYDVWNPSPASEKSGGVSVSWMRADKIGYEDPGLGYTDGMIFTPRDYVGKGQKKLDVYCAFPVDAWTDDRDSRGCGDNRTTRRTEASCQSAKLMNAQDWRKYFDALYEDKGGRHRRQRQCSFDMNGRLDASARRDAFASFIKARQSIADTRTGREVQTELRLVSWKADEPVPIAAFFYSESRGLGAAQRNQQDYYAKTGNWVPVMRMDFPKDASAKTRFACESNAQFLKADGSRANATCSQYVESAEWIRRYDPGFRKNVWTLSVKPTRCGRNVERAEIDAMYAELKSRYGADPRWKDYDRGSRRNSMATQLSCHVFGKDKVGNPIRYKSTYNLEPVRPFVSEEQAEKVGCNPVSA</sequence>
<evidence type="ECO:0000313" key="2">
    <source>
        <dbReference type="EMBL" id="MFB3802186.1"/>
    </source>
</evidence>
<name>A0ABV4ZC21_9PSED</name>
<accession>A0ABV4ZC21</accession>
<gene>
    <name evidence="2" type="ORF">ACE1YR_17405</name>
</gene>
<proteinExistence type="predicted"/>
<feature type="signal peptide" evidence="1">
    <location>
        <begin position="1"/>
        <end position="24"/>
    </location>
</feature>
<evidence type="ECO:0000256" key="1">
    <source>
        <dbReference type="SAM" id="SignalP"/>
    </source>
</evidence>
<comment type="caution">
    <text evidence="2">The sequence shown here is derived from an EMBL/GenBank/DDBJ whole genome shotgun (WGS) entry which is preliminary data.</text>
</comment>
<protein>
    <submittedName>
        <fullName evidence="2">DUF2599 domain-containing protein</fullName>
    </submittedName>
</protein>
<keyword evidence="3" id="KW-1185">Reference proteome</keyword>
<reference evidence="2 3" key="1">
    <citation type="submission" date="2024-09" db="EMBL/GenBank/DDBJ databases">
        <authorList>
            <person name="Fullem K."/>
        </authorList>
    </citation>
    <scope>NUCLEOTIDE SEQUENCE [LARGE SCALE GENOMIC DNA]</scope>
    <source>
        <strain evidence="3">K1(2024)</strain>
    </source>
</reference>
<evidence type="ECO:0000313" key="3">
    <source>
        <dbReference type="Proteomes" id="UP001577047"/>
    </source>
</evidence>
<dbReference type="RefSeq" id="WP_304485122.1">
    <property type="nucleotide sequence ID" value="NZ_JAUQOQ010000019.1"/>
</dbReference>
<keyword evidence="1" id="KW-0732">Signal</keyword>
<dbReference type="InterPro" id="IPR019719">
    <property type="entry name" value="DUF2599"/>
</dbReference>
<dbReference type="EMBL" id="JBHFXX010000017">
    <property type="protein sequence ID" value="MFB3802186.1"/>
    <property type="molecule type" value="Genomic_DNA"/>
</dbReference>
<dbReference type="Pfam" id="PF10783">
    <property type="entry name" value="DUF2599"/>
    <property type="match status" value="1"/>
</dbReference>